<evidence type="ECO:0000256" key="4">
    <source>
        <dbReference type="SAM" id="MobiDB-lite"/>
    </source>
</evidence>
<dbReference type="OrthoDB" id="6610940at2759"/>
<dbReference type="GO" id="GO:0005737">
    <property type="term" value="C:cytoplasm"/>
    <property type="evidence" value="ECO:0007669"/>
    <property type="project" value="UniProtKB-SubCell"/>
</dbReference>
<dbReference type="PRINTS" id="PR02055">
    <property type="entry name" value="PROTEINF105"/>
</dbReference>
<dbReference type="GO" id="GO:1990108">
    <property type="term" value="P:protein linear deubiquitination"/>
    <property type="evidence" value="ECO:0007669"/>
    <property type="project" value="TreeGrafter"/>
</dbReference>
<evidence type="ECO:0000313" key="5">
    <source>
        <dbReference type="EMBL" id="RZF40962.1"/>
    </source>
</evidence>
<dbReference type="Pfam" id="PF16218">
    <property type="entry name" value="Peptidase_C101"/>
    <property type="match status" value="1"/>
</dbReference>
<dbReference type="PANTHER" id="PTHR33662:SF3">
    <property type="entry name" value="FIBROUS SHEATH CABYR-BINDING PROTEIN-LIKE-RELATED"/>
    <property type="match status" value="1"/>
</dbReference>
<protein>
    <submittedName>
        <fullName evidence="5">Uncharacterized protein</fullName>
    </submittedName>
</protein>
<dbReference type="Proteomes" id="UP000291343">
    <property type="component" value="Unassembled WGS sequence"/>
</dbReference>
<dbReference type="GO" id="GO:0004843">
    <property type="term" value="F:cysteine-type deubiquitinase activity"/>
    <property type="evidence" value="ECO:0007669"/>
    <property type="project" value="TreeGrafter"/>
</dbReference>
<comment type="caution">
    <text evidence="5">The sequence shown here is derived from an EMBL/GenBank/DDBJ whole genome shotgun (WGS) entry which is preliminary data.</text>
</comment>
<organism evidence="5 6">
    <name type="scientific">Laodelphax striatellus</name>
    <name type="common">Small brown planthopper</name>
    <name type="synonym">Delphax striatella</name>
    <dbReference type="NCBI Taxonomy" id="195883"/>
    <lineage>
        <taxon>Eukaryota</taxon>
        <taxon>Metazoa</taxon>
        <taxon>Ecdysozoa</taxon>
        <taxon>Arthropoda</taxon>
        <taxon>Hexapoda</taxon>
        <taxon>Insecta</taxon>
        <taxon>Pterygota</taxon>
        <taxon>Neoptera</taxon>
        <taxon>Paraneoptera</taxon>
        <taxon>Hemiptera</taxon>
        <taxon>Auchenorrhyncha</taxon>
        <taxon>Fulgoroidea</taxon>
        <taxon>Delphacidae</taxon>
        <taxon>Criomorphinae</taxon>
        <taxon>Laodelphax</taxon>
    </lineage>
</organism>
<gene>
    <name evidence="5" type="ORF">LSTR_LSTR013217</name>
</gene>
<dbReference type="InParanoid" id="A0A482X5J3"/>
<evidence type="ECO:0000313" key="6">
    <source>
        <dbReference type="Proteomes" id="UP000291343"/>
    </source>
</evidence>
<comment type="similarity">
    <text evidence="2">Belongs to the peptidase C65 family. Otulin subfamily.</text>
</comment>
<comment type="subcellular location">
    <subcellularLocation>
        <location evidence="1">Cytoplasm</location>
    </subcellularLocation>
</comment>
<feature type="region of interest" description="Disordered" evidence="4">
    <location>
        <begin position="159"/>
        <end position="190"/>
    </location>
</feature>
<dbReference type="CDD" id="cd22790">
    <property type="entry name" value="OTU_OTUL-like"/>
    <property type="match status" value="1"/>
</dbReference>
<sequence>MSSVLISHHHNQAVECGCTAVEWLHKMWSGYSRNRVMSQPRFEVLSLSFNVDTDWFNMVSPTPSEQVDWTEFSKGIGIVCHISSTACDSSYSGQLVKVSGVLLLIGFGSWLCCKLLKLYTLGTLGDSGQSGGGDEPGHSSFNSFLKTCYFGPANLNEDVSNENSRSQIKLDEKHGHSKRHSRYERAASSTRNGSIFKAPHQASLFQRLKFLVSPESFNGKSTTDSSSKSSPMCSAQLSSFSSPIFCKPSFSMDSFGLLGNARESSIDSISELSYEVESTSAAVARLDLLQEEIDQIKYNCLSMDQDFITIKCNRNLPGLSSLIETGEDNPSSPTSEDIQKAKTCFKGLYSLTTINRSISLDLTDNAMSDCSIKVSSIEEEALPSLEWDELDDPTSYASQLSDKISSGVFSKPCDSMGSSQVFSEACDLETEPESTIQRSISYESAVAMSESCSSASVSAISSPDSEIVIENIGPKLDILSYASNEWKGQTEKAETILKGYYEASRNLGFNYIRRIRGDNYCAVRAATFQVLSHNLPVPSGEQVYERLTNSSASSYLSDWSFSRLPQYSDNRLQGIRQCLLAFDQLVEKLESCEEESSRSSQLQHLLNSNPQIDLLVMEAVKLFMLDKAITLHNQMSSSGYDVPLHAILLFSRDTSMTPDGFLQNHLSHVGDTGGLEMDPEKVEMLLLGDALGVRLRVVRPSAFGTEGFICFYPEQLTHSTNLQVTLISEDDRHYNILVN</sequence>
<proteinExistence type="inferred from homology"/>
<accession>A0A482X5J3</accession>
<dbReference type="PANTHER" id="PTHR33662">
    <property type="entry name" value="OTU DEUBIQUITINASE WITH LINEAR LINKAGE-SPECIFICITY A-RELATED"/>
    <property type="match status" value="1"/>
</dbReference>
<name>A0A482X5J3_LAOST</name>
<dbReference type="STRING" id="195883.A0A482X5J3"/>
<evidence type="ECO:0000256" key="1">
    <source>
        <dbReference type="ARBA" id="ARBA00004496"/>
    </source>
</evidence>
<dbReference type="EMBL" id="QKKF02017416">
    <property type="protein sequence ID" value="RZF40962.1"/>
    <property type="molecule type" value="Genomic_DNA"/>
</dbReference>
<evidence type="ECO:0000256" key="3">
    <source>
        <dbReference type="ARBA" id="ARBA00022490"/>
    </source>
</evidence>
<keyword evidence="3" id="KW-0963">Cytoplasm</keyword>
<reference evidence="5 6" key="1">
    <citation type="journal article" date="2017" name="Gigascience">
        <title>Genome sequence of the small brown planthopper, Laodelphax striatellus.</title>
        <authorList>
            <person name="Zhu J."/>
            <person name="Jiang F."/>
            <person name="Wang X."/>
            <person name="Yang P."/>
            <person name="Bao Y."/>
            <person name="Zhao W."/>
            <person name="Wang W."/>
            <person name="Lu H."/>
            <person name="Wang Q."/>
            <person name="Cui N."/>
            <person name="Li J."/>
            <person name="Chen X."/>
            <person name="Luo L."/>
            <person name="Yu J."/>
            <person name="Kang L."/>
            <person name="Cui F."/>
        </authorList>
    </citation>
    <scope>NUCLEOTIDE SEQUENCE [LARGE SCALE GENOMIC DNA]</scope>
    <source>
        <strain evidence="5">Lst14</strain>
    </source>
</reference>
<dbReference type="SMR" id="A0A482X5J3"/>
<dbReference type="AlphaFoldDB" id="A0A482X5J3"/>
<dbReference type="InterPro" id="IPR023235">
    <property type="entry name" value="FAM105"/>
</dbReference>
<evidence type="ECO:0000256" key="2">
    <source>
        <dbReference type="ARBA" id="ARBA00010267"/>
    </source>
</evidence>
<keyword evidence="6" id="KW-1185">Reference proteome</keyword>